<feature type="domain" description="BioF2-like acetyltransferase" evidence="1">
    <location>
        <begin position="184"/>
        <end position="318"/>
    </location>
</feature>
<protein>
    <submittedName>
        <fullName evidence="2">CelD/BcsL family acetyltransferase involved in cellulose biosynthesis</fullName>
    </submittedName>
</protein>
<proteinExistence type="predicted"/>
<accession>A0AAJ1WYB4</accession>
<dbReference type="InterPro" id="IPR016181">
    <property type="entry name" value="Acyl_CoA_acyltransferase"/>
</dbReference>
<evidence type="ECO:0000313" key="3">
    <source>
        <dbReference type="Proteomes" id="UP001223420"/>
    </source>
</evidence>
<dbReference type="AlphaFoldDB" id="A0AAJ1WYB4"/>
<reference evidence="2" key="1">
    <citation type="submission" date="2023-07" db="EMBL/GenBank/DDBJ databases">
        <title>Genomic Encyclopedia of Type Strains, Phase IV (KMG-IV): sequencing the most valuable type-strain genomes for metagenomic binning, comparative biology and taxonomic classification.</title>
        <authorList>
            <person name="Goeker M."/>
        </authorList>
    </citation>
    <scope>NUCLEOTIDE SEQUENCE</scope>
    <source>
        <strain evidence="2">DSM 19569</strain>
    </source>
</reference>
<dbReference type="RefSeq" id="WP_230367386.1">
    <property type="nucleotide sequence ID" value="NZ_JAJALK010000011.1"/>
</dbReference>
<dbReference type="InterPro" id="IPR038740">
    <property type="entry name" value="BioF2-like_GNAT_dom"/>
</dbReference>
<evidence type="ECO:0000259" key="1">
    <source>
        <dbReference type="Pfam" id="PF13480"/>
    </source>
</evidence>
<gene>
    <name evidence="2" type="ORF">QO001_004657</name>
</gene>
<dbReference type="Pfam" id="PF13480">
    <property type="entry name" value="Acetyltransf_6"/>
    <property type="match status" value="1"/>
</dbReference>
<dbReference type="EMBL" id="JAUSWL010000010">
    <property type="protein sequence ID" value="MDQ0545710.1"/>
    <property type="molecule type" value="Genomic_DNA"/>
</dbReference>
<name>A0AAJ1WYB4_9HYPH</name>
<dbReference type="SUPFAM" id="SSF55729">
    <property type="entry name" value="Acyl-CoA N-acyltransferases (Nat)"/>
    <property type="match status" value="1"/>
</dbReference>
<comment type="caution">
    <text evidence="2">The sequence shown here is derived from an EMBL/GenBank/DDBJ whole genome shotgun (WGS) entry which is preliminary data.</text>
</comment>
<sequence length="380" mass="40408">MNAVAQSKRTTSGLSVSIGHAPEPAAWDALYASSAAPHPHYTHHAVAAHREAGLLPGALGFVTVHRGGDPVALLPFTLRRDLAGLGGRVAQPFLSPLVTATAPLVIDGPDRAAAIQALVAGLEQASGGRAWRWPLLPTEDGAVPEMLAAMRARGWAIGIVTAFERPLMVRRADHDAFLAGHPNRSRFKDLRRRTRRLSEAGTVAHVGAAGGPELARCVADFLALERKGWKGQAGTAMACRPDTAALARALFAERPGPVGVRADALTLDGRPIAISLALVGGGRATLLKTAYDEDLRSHAPGLLLEAEIVRACHETGFADTLDSATLDGSALESLYRERTRIAEIIALPPGDRTLSLERRLRLARFEHAARAAAKRALRRR</sequence>
<evidence type="ECO:0000313" key="2">
    <source>
        <dbReference type="EMBL" id="MDQ0545710.1"/>
    </source>
</evidence>
<dbReference type="Proteomes" id="UP001223420">
    <property type="component" value="Unassembled WGS sequence"/>
</dbReference>
<organism evidence="2 3">
    <name type="scientific">Methylobacterium brachiatum</name>
    <dbReference type="NCBI Taxonomy" id="269660"/>
    <lineage>
        <taxon>Bacteria</taxon>
        <taxon>Pseudomonadati</taxon>
        <taxon>Pseudomonadota</taxon>
        <taxon>Alphaproteobacteria</taxon>
        <taxon>Hyphomicrobiales</taxon>
        <taxon>Methylobacteriaceae</taxon>
        <taxon>Methylobacterium</taxon>
    </lineage>
</organism>